<evidence type="ECO:0000256" key="6">
    <source>
        <dbReference type="ARBA" id="ARBA00022970"/>
    </source>
</evidence>
<dbReference type="PANTHER" id="PTHR42865:SF8">
    <property type="entry name" value="SERINE_THREONINE TRANSPORTER SSTT"/>
    <property type="match status" value="1"/>
</dbReference>
<comment type="function">
    <text evidence="9">Involved in the import of serine and threonine into the cell, with the concomitant import of sodium (symport system).</text>
</comment>
<dbReference type="Gene3D" id="1.10.3860.10">
    <property type="entry name" value="Sodium:dicarboxylate symporter"/>
    <property type="match status" value="1"/>
</dbReference>
<evidence type="ECO:0000256" key="9">
    <source>
        <dbReference type="HAMAP-Rule" id="MF_01582"/>
    </source>
</evidence>
<feature type="transmembrane region" description="Helical" evidence="9">
    <location>
        <begin position="182"/>
        <end position="201"/>
    </location>
</feature>
<reference evidence="10 11" key="1">
    <citation type="submission" date="2020-08" db="EMBL/GenBank/DDBJ databases">
        <title>A Genomic Blueprint of the Chicken Gut Microbiome.</title>
        <authorList>
            <person name="Gilroy R."/>
            <person name="Ravi A."/>
            <person name="Getino M."/>
            <person name="Pursley I."/>
            <person name="Horton D.L."/>
            <person name="Alikhan N.-F."/>
            <person name="Baker D."/>
            <person name="Gharbi K."/>
            <person name="Hall N."/>
            <person name="Watson M."/>
            <person name="Adriaenssens E.M."/>
            <person name="Foster-Nyarko E."/>
            <person name="Jarju S."/>
            <person name="Secka A."/>
            <person name="Antonio M."/>
            <person name="Oren A."/>
            <person name="Chaudhuri R."/>
            <person name="La Ragione R.M."/>
            <person name="Hildebrand F."/>
            <person name="Pallen M.J."/>
        </authorList>
    </citation>
    <scope>NUCLEOTIDE SEQUENCE [LARGE SCALE GENOMIC DNA]</scope>
    <source>
        <strain evidence="10 11">A46</strain>
    </source>
</reference>
<keyword evidence="2 9" id="KW-0813">Transport</keyword>
<protein>
    <recommendedName>
        <fullName evidence="9">Serine/threonine transporter SstT</fullName>
    </recommendedName>
    <alternativeName>
        <fullName evidence="9">Na(+)/serine-threonine symporter</fullName>
    </alternativeName>
</protein>
<keyword evidence="5 9" id="KW-0769">Symport</keyword>
<feature type="transmembrane region" description="Helical" evidence="9">
    <location>
        <begin position="12"/>
        <end position="31"/>
    </location>
</feature>
<dbReference type="InterPro" id="IPR036458">
    <property type="entry name" value="Na:dicarbo_symporter_sf"/>
</dbReference>
<feature type="transmembrane region" description="Helical" evidence="9">
    <location>
        <begin position="283"/>
        <end position="307"/>
    </location>
</feature>
<dbReference type="SUPFAM" id="SSF118215">
    <property type="entry name" value="Proton glutamate symport protein"/>
    <property type="match status" value="1"/>
</dbReference>
<dbReference type="NCBIfam" id="NF010151">
    <property type="entry name" value="PRK13628.1"/>
    <property type="match status" value="1"/>
</dbReference>
<evidence type="ECO:0000313" key="10">
    <source>
        <dbReference type="EMBL" id="MBD8036831.1"/>
    </source>
</evidence>
<dbReference type="InterPro" id="IPR001991">
    <property type="entry name" value="Na-dicarboxylate_symporter"/>
</dbReference>
<gene>
    <name evidence="9 10" type="primary">sstT</name>
    <name evidence="10" type="ORF">H9635_08755</name>
</gene>
<evidence type="ECO:0000256" key="1">
    <source>
        <dbReference type="ARBA" id="ARBA00004141"/>
    </source>
</evidence>
<keyword evidence="4 9" id="KW-0812">Transmembrane</keyword>
<dbReference type="Proteomes" id="UP000619101">
    <property type="component" value="Unassembled WGS sequence"/>
</dbReference>
<evidence type="ECO:0000256" key="7">
    <source>
        <dbReference type="ARBA" id="ARBA00022989"/>
    </source>
</evidence>
<proteinExistence type="inferred from homology"/>
<keyword evidence="6 9" id="KW-0029">Amino-acid transport</keyword>
<evidence type="ECO:0000256" key="8">
    <source>
        <dbReference type="ARBA" id="ARBA00023136"/>
    </source>
</evidence>
<feature type="transmembrane region" description="Helical" evidence="9">
    <location>
        <begin position="213"/>
        <end position="237"/>
    </location>
</feature>
<comment type="caution">
    <text evidence="10">The sequence shown here is derived from an EMBL/GenBank/DDBJ whole genome shotgun (WGS) entry which is preliminary data.</text>
</comment>
<feature type="transmembrane region" description="Helical" evidence="9">
    <location>
        <begin position="319"/>
        <end position="347"/>
    </location>
</feature>
<dbReference type="Pfam" id="PF00375">
    <property type="entry name" value="SDF"/>
    <property type="match status" value="1"/>
</dbReference>
<accession>A0ABR8XY09</accession>
<dbReference type="EMBL" id="JACSPZ010000003">
    <property type="protein sequence ID" value="MBD8036831.1"/>
    <property type="molecule type" value="Genomic_DNA"/>
</dbReference>
<feature type="transmembrane region" description="Helical" evidence="9">
    <location>
        <begin position="142"/>
        <end position="161"/>
    </location>
</feature>
<evidence type="ECO:0000313" key="11">
    <source>
        <dbReference type="Proteomes" id="UP000619101"/>
    </source>
</evidence>
<evidence type="ECO:0000256" key="3">
    <source>
        <dbReference type="ARBA" id="ARBA00022475"/>
    </source>
</evidence>
<comment type="catalytic activity">
    <reaction evidence="9">
        <text>L-threonine(in) + Na(+)(in) = L-threonine(out) + Na(+)(out)</text>
        <dbReference type="Rhea" id="RHEA:69999"/>
        <dbReference type="ChEBI" id="CHEBI:29101"/>
        <dbReference type="ChEBI" id="CHEBI:57926"/>
    </reaction>
</comment>
<dbReference type="PRINTS" id="PR00173">
    <property type="entry name" value="EDTRNSPORT"/>
</dbReference>
<sequence>MKRMLGKWNSINLVSRIIVGIIVGVVLALTIPEAVSGITILGTLFILALKAVAPILVFILVINAIASHVGGKSTNMKTVLALYGVATLAAGFVAVVVSFIFPTTLTLKTVAQDVAPPSGIMEVFEKLLFNIVSNPVSAIMEANYLGILAWAVILGVALKAANDSTKGVIANFSEAITKVVQWIISLAPLGIMGIVFEAVYTTGLSALSEYFRLIIILVGTMFFVALVVNPLIVFAVARRNPYPLVLTSLKESGITAFFTRSSAANIPVNMALAEKLNLDKDTYAVSIPLGATINMGGAAITISVLTMATAHTLGIEVDLFTAVILMVMAALSASGASGVAGGSLLLIPLACSLLGISDDIAMQVVAIGFIIGVIQDSCETALNSSTDIVFTAAAEYAKERKQN</sequence>
<organism evidence="10 11">
    <name type="scientific">Solibacillus faecavium</name>
    <dbReference type="NCBI Taxonomy" id="2762221"/>
    <lineage>
        <taxon>Bacteria</taxon>
        <taxon>Bacillati</taxon>
        <taxon>Bacillota</taxon>
        <taxon>Bacilli</taxon>
        <taxon>Bacillales</taxon>
        <taxon>Caryophanaceae</taxon>
        <taxon>Solibacillus</taxon>
    </lineage>
</organism>
<evidence type="ECO:0000256" key="5">
    <source>
        <dbReference type="ARBA" id="ARBA00022847"/>
    </source>
</evidence>
<name>A0ABR8XY09_9BACL</name>
<keyword evidence="3 9" id="KW-1003">Cell membrane</keyword>
<comment type="similarity">
    <text evidence="9">Belongs to the dicarboxylate/amino acid:cation symporter (DAACS) (TC 2.A.23) family.</text>
</comment>
<evidence type="ECO:0000256" key="4">
    <source>
        <dbReference type="ARBA" id="ARBA00022692"/>
    </source>
</evidence>
<dbReference type="HAMAP" id="MF_01582">
    <property type="entry name" value="Ser_Thr_transp_SstT"/>
    <property type="match status" value="1"/>
</dbReference>
<dbReference type="InterPro" id="IPR023025">
    <property type="entry name" value="Ser_Thr_transp_SstT"/>
</dbReference>
<dbReference type="RefSeq" id="WP_191699806.1">
    <property type="nucleotide sequence ID" value="NZ_JACSPZ010000003.1"/>
</dbReference>
<comment type="catalytic activity">
    <reaction evidence="9">
        <text>L-serine(in) + Na(+)(in) = L-serine(out) + Na(+)(out)</text>
        <dbReference type="Rhea" id="RHEA:29575"/>
        <dbReference type="ChEBI" id="CHEBI:29101"/>
        <dbReference type="ChEBI" id="CHEBI:33384"/>
    </reaction>
</comment>
<dbReference type="PANTHER" id="PTHR42865">
    <property type="entry name" value="PROTON/GLUTAMATE-ASPARTATE SYMPORTER"/>
    <property type="match status" value="1"/>
</dbReference>
<feature type="transmembrane region" description="Helical" evidence="9">
    <location>
        <begin position="78"/>
        <end position="101"/>
    </location>
</feature>
<keyword evidence="8 9" id="KW-0472">Membrane</keyword>
<feature type="transmembrane region" description="Helical" evidence="9">
    <location>
        <begin position="37"/>
        <end position="66"/>
    </location>
</feature>
<evidence type="ECO:0000256" key="2">
    <source>
        <dbReference type="ARBA" id="ARBA00022448"/>
    </source>
</evidence>
<comment type="subcellular location">
    <subcellularLocation>
        <location evidence="9">Cell membrane</location>
        <topology evidence="9">Multi-pass membrane protein</topology>
    </subcellularLocation>
    <subcellularLocation>
        <location evidence="1">Membrane</location>
        <topology evidence="1">Multi-pass membrane protein</topology>
    </subcellularLocation>
</comment>
<keyword evidence="7 9" id="KW-1133">Transmembrane helix</keyword>
<keyword evidence="11" id="KW-1185">Reference proteome</keyword>